<comment type="function">
    <text evidence="6">Acts as a component of the translation initiation factor 2B (eIF2B) complex, which catalyzes the exchange of GDP for GTP on eukaryotic initiation factor 2 (eIF2) gamma subunit. Its guanine nucleotide exchange factor activity is repressed when bound to eIF2 complex phosphorylated on the alpha subunit, thereby limiting the amount of methionyl-initiator methionine tRNA available to the ribosome and consequently global translation is repressed.</text>
</comment>
<evidence type="ECO:0000256" key="8">
    <source>
        <dbReference type="ARBA" id="ARBA00044356"/>
    </source>
</evidence>
<dbReference type="GO" id="GO:0048513">
    <property type="term" value="P:animal organ development"/>
    <property type="evidence" value="ECO:0007669"/>
    <property type="project" value="UniProtKB-ARBA"/>
</dbReference>
<keyword evidence="11" id="KW-0175">Coiled coil</keyword>
<keyword evidence="3" id="KW-0963">Cytoplasm</keyword>
<dbReference type="InterPro" id="IPR042529">
    <property type="entry name" value="IF_2B-like_C"/>
</dbReference>
<dbReference type="GO" id="GO:0007417">
    <property type="term" value="P:central nervous system development"/>
    <property type="evidence" value="ECO:0007669"/>
    <property type="project" value="UniProtKB-ARBA"/>
</dbReference>
<dbReference type="PANTHER" id="PTHR10233">
    <property type="entry name" value="TRANSLATION INITIATION FACTOR EIF-2B"/>
    <property type="match status" value="1"/>
</dbReference>
<dbReference type="SUPFAM" id="SSF100950">
    <property type="entry name" value="NagB/RpiA/CoA transferase-like"/>
    <property type="match status" value="1"/>
</dbReference>
<keyword evidence="5" id="KW-0648">Protein biosynthesis</keyword>
<evidence type="ECO:0000256" key="1">
    <source>
        <dbReference type="ARBA" id="ARBA00004514"/>
    </source>
</evidence>
<dbReference type="Gene3D" id="3.40.50.10470">
    <property type="entry name" value="Translation initiation factor eif-2b, domain 2"/>
    <property type="match status" value="1"/>
</dbReference>
<dbReference type="Pfam" id="PF01008">
    <property type="entry name" value="IF-2B"/>
    <property type="match status" value="2"/>
</dbReference>
<evidence type="ECO:0000256" key="2">
    <source>
        <dbReference type="ARBA" id="ARBA00007251"/>
    </source>
</evidence>
<evidence type="ECO:0000256" key="6">
    <source>
        <dbReference type="ARBA" id="ARBA00043898"/>
    </source>
</evidence>
<keyword evidence="4" id="KW-0396">Initiation factor</keyword>
<evidence type="ECO:0000256" key="11">
    <source>
        <dbReference type="SAM" id="Coils"/>
    </source>
</evidence>
<dbReference type="GO" id="GO:0005851">
    <property type="term" value="C:eukaryotic translation initiation factor 2B complex"/>
    <property type="evidence" value="ECO:0007669"/>
    <property type="project" value="UniProtKB-ARBA"/>
</dbReference>
<accession>A0A8C0FFM0</accession>
<comment type="subcellular location">
    <subcellularLocation>
        <location evidence="1">Cytoplasm</location>
        <location evidence="1">Cytosol</location>
    </subcellularLocation>
</comment>
<keyword evidence="13" id="KW-1185">Reference proteome</keyword>
<dbReference type="InterPro" id="IPR000649">
    <property type="entry name" value="IF-2B-related"/>
</dbReference>
<organism evidence="12 13">
    <name type="scientific">Bubo bubo</name>
    <name type="common">Eurasian eagle-owl</name>
    <name type="synonym">Strix bubo</name>
    <dbReference type="NCBI Taxonomy" id="30461"/>
    <lineage>
        <taxon>Eukaryota</taxon>
        <taxon>Metazoa</taxon>
        <taxon>Chordata</taxon>
        <taxon>Craniata</taxon>
        <taxon>Vertebrata</taxon>
        <taxon>Euteleostomi</taxon>
        <taxon>Archelosauria</taxon>
        <taxon>Archosauria</taxon>
        <taxon>Dinosauria</taxon>
        <taxon>Saurischia</taxon>
        <taxon>Theropoda</taxon>
        <taxon>Coelurosauria</taxon>
        <taxon>Aves</taxon>
        <taxon>Neognathae</taxon>
        <taxon>Neoaves</taxon>
        <taxon>Telluraves</taxon>
        <taxon>Strigiformes</taxon>
        <taxon>Strigidae</taxon>
        <taxon>Bubo</taxon>
    </lineage>
</organism>
<evidence type="ECO:0000256" key="5">
    <source>
        <dbReference type="ARBA" id="ARBA00022917"/>
    </source>
</evidence>
<reference evidence="12" key="2">
    <citation type="submission" date="2025-09" db="UniProtKB">
        <authorList>
            <consortium name="Ensembl"/>
        </authorList>
    </citation>
    <scope>IDENTIFICATION</scope>
</reference>
<dbReference type="GO" id="GO:0005085">
    <property type="term" value="F:guanyl-nucleotide exchange factor activity"/>
    <property type="evidence" value="ECO:0007669"/>
    <property type="project" value="UniProtKB-ARBA"/>
</dbReference>
<dbReference type="InterPro" id="IPR037171">
    <property type="entry name" value="NagB/RpiA_transferase-like"/>
</dbReference>
<evidence type="ECO:0000313" key="13">
    <source>
        <dbReference type="Proteomes" id="UP000694567"/>
    </source>
</evidence>
<dbReference type="GO" id="GO:0005829">
    <property type="term" value="C:cytosol"/>
    <property type="evidence" value="ECO:0007669"/>
    <property type="project" value="UniProtKB-SubCell"/>
</dbReference>
<dbReference type="Ensembl" id="ENSBOBT00000019091.1">
    <property type="protein sequence ID" value="ENSBOBP00000018664.1"/>
    <property type="gene ID" value="ENSBOBG00000011500.1"/>
</dbReference>
<comment type="subunit">
    <text evidence="9">Component of the translation initiation factor 2B (eIF2B) complex which is a heterodecamer of two sets of five different subunits: alpha, beta, gamma, delta and epsilon. Subunits alpha, beta and delta comprise a regulatory subcomplex and subunits epsilon and gamma comprise a catalytic subcomplex. Within the complex, the hexameric regulatory complex resides at the center, with the two heterodimeric catalytic subcomplexes bound on opposite sides.</text>
</comment>
<evidence type="ECO:0000256" key="7">
    <source>
        <dbReference type="ARBA" id="ARBA00044147"/>
    </source>
</evidence>
<evidence type="ECO:0000256" key="4">
    <source>
        <dbReference type="ARBA" id="ARBA00022540"/>
    </source>
</evidence>
<reference evidence="12" key="1">
    <citation type="submission" date="2025-08" db="UniProtKB">
        <authorList>
            <consortium name="Ensembl"/>
        </authorList>
    </citation>
    <scope>IDENTIFICATION</scope>
</reference>
<evidence type="ECO:0000256" key="10">
    <source>
        <dbReference type="RuleBase" id="RU003814"/>
    </source>
</evidence>
<dbReference type="GO" id="GO:0003743">
    <property type="term" value="F:translation initiation factor activity"/>
    <property type="evidence" value="ECO:0007669"/>
    <property type="project" value="UniProtKB-KW"/>
</dbReference>
<comment type="similarity">
    <text evidence="2 10">Belongs to the eIF-2B alpha/beta/delta subunits family.</text>
</comment>
<protein>
    <recommendedName>
        <fullName evidence="7">Translation initiation factor eIF2B subunit delta</fullName>
    </recommendedName>
    <alternativeName>
        <fullName evidence="8">eIF2B GDP-GTP exchange factor subunit delta</fullName>
    </alternativeName>
</protein>
<dbReference type="PANTHER" id="PTHR10233:SF14">
    <property type="entry name" value="TRANSLATION INITIATION FACTOR EIF-2B SUBUNIT DELTA"/>
    <property type="match status" value="1"/>
</dbReference>
<evidence type="ECO:0000256" key="3">
    <source>
        <dbReference type="ARBA" id="ARBA00022490"/>
    </source>
</evidence>
<feature type="coiled-coil region" evidence="11">
    <location>
        <begin position="154"/>
        <end position="181"/>
    </location>
</feature>
<evidence type="ECO:0000313" key="12">
    <source>
        <dbReference type="Ensembl" id="ENSBOBP00000018664.1"/>
    </source>
</evidence>
<name>A0A8C0FFM0_BUBBB</name>
<dbReference type="AlphaFoldDB" id="A0A8C0FFM0"/>
<proteinExistence type="inferred from homology"/>
<dbReference type="FunFam" id="3.40.50.10470:FF:000002">
    <property type="entry name" value="Probable translation initiation factor eIF-2B subunit delta"/>
    <property type="match status" value="1"/>
</dbReference>
<sequence>MVVPPHPILLTVVKRLPEHVQVDDPAAQRKLAKKLERQQVPLRQDYGTKVNLFSHLHQYSRKKPLTQQMRYVASPAQAPSNCLPLGRCPELTFLLFLSQLIRDYSTPPNEELSRDLVAKLKPHISFLNQCRPLSASMGNAIKFLKKEISCLPDTLREEEAKEKLQDTIDKYLREKILLAAEAISRSAFEKINDNDVILGRAFRVIVVDSRPRLEGRETLRRLVRKGIHCTYVMINAISYVLPEVSKVLLGAHALLANGSVMSRVGTSQIALVSKAYNVPVLVCCETYKFCERVQTDSFVSNELDDPDDLIVLRKGQAQLGGWAENKSLRLLNLVYDVTPPDLVDLVITDLGMIPCTSVPVVLRVKSVDQ</sequence>
<dbReference type="Proteomes" id="UP000694567">
    <property type="component" value="Unplaced"/>
</dbReference>
<evidence type="ECO:0000256" key="9">
    <source>
        <dbReference type="ARBA" id="ARBA00046432"/>
    </source>
</evidence>